<evidence type="ECO:0000313" key="4">
    <source>
        <dbReference type="Proteomes" id="UP000198994"/>
    </source>
</evidence>
<dbReference type="InterPro" id="IPR019088">
    <property type="entry name" value="CHP02186-rel_TM"/>
</dbReference>
<evidence type="ECO:0008006" key="5">
    <source>
        <dbReference type="Google" id="ProtNLM"/>
    </source>
</evidence>
<name>A0A1G7FM47_9RHOB</name>
<dbReference type="RefSeq" id="WP_165617085.1">
    <property type="nucleotide sequence ID" value="NZ_FNAV01000007.1"/>
</dbReference>
<keyword evidence="2" id="KW-0732">Signal</keyword>
<protein>
    <recommendedName>
        <fullName evidence="5">Transmembrane protein (Alph_Pro_TM)</fullName>
    </recommendedName>
</protein>
<keyword evidence="4" id="KW-1185">Reference proteome</keyword>
<reference evidence="4" key="1">
    <citation type="submission" date="2016-10" db="EMBL/GenBank/DDBJ databases">
        <authorList>
            <person name="Varghese N."/>
            <person name="Submissions S."/>
        </authorList>
    </citation>
    <scope>NUCLEOTIDE SEQUENCE [LARGE SCALE GENOMIC DNA]</scope>
    <source>
        <strain evidence="4">DSM 10146</strain>
    </source>
</reference>
<feature type="transmembrane region" description="Helical" evidence="1">
    <location>
        <begin position="230"/>
        <end position="252"/>
    </location>
</feature>
<sequence>MRRAAALLLALALSPVPAIAADDAPEPPRATFALSLDEVEINTGFHGAELLIFGAPAGGTPGDYDVVITVTGPPGRATLRQKEQVAGIWVFTGEAQFAWMPSFYTVASSGPLDEIVDPVENLRHGIAPSTYIPAPTGLGTEEETQLYIDAMHRITADSHRITLEEGIVELTEGVLFEARIPLPVSLVPGTYDVRVFLLKDGLVLSRSDVDLPVRKSSVQRLIYRAAQDYGLLYGIAASLIALLAGWLAAVIFNRR</sequence>
<proteinExistence type="predicted"/>
<dbReference type="AlphaFoldDB" id="A0A1G7FM47"/>
<keyword evidence="1" id="KW-1133">Transmembrane helix</keyword>
<gene>
    <name evidence="3" type="ORF">SAMN04488105_107166</name>
</gene>
<dbReference type="Proteomes" id="UP000198994">
    <property type="component" value="Unassembled WGS sequence"/>
</dbReference>
<dbReference type="STRING" id="282683.SAMN04488105_107166"/>
<keyword evidence="1" id="KW-0812">Transmembrane</keyword>
<dbReference type="EMBL" id="FNAV01000007">
    <property type="protein sequence ID" value="SDE76946.1"/>
    <property type="molecule type" value="Genomic_DNA"/>
</dbReference>
<feature type="signal peptide" evidence="2">
    <location>
        <begin position="1"/>
        <end position="20"/>
    </location>
</feature>
<evidence type="ECO:0000313" key="3">
    <source>
        <dbReference type="EMBL" id="SDE76946.1"/>
    </source>
</evidence>
<feature type="chain" id="PRO_5011563030" description="Transmembrane protein (Alph_Pro_TM)" evidence="2">
    <location>
        <begin position="21"/>
        <end position="255"/>
    </location>
</feature>
<evidence type="ECO:0000256" key="2">
    <source>
        <dbReference type="SAM" id="SignalP"/>
    </source>
</evidence>
<accession>A0A1G7FM47</accession>
<keyword evidence="1" id="KW-0472">Membrane</keyword>
<evidence type="ECO:0000256" key="1">
    <source>
        <dbReference type="SAM" id="Phobius"/>
    </source>
</evidence>
<organism evidence="3 4">
    <name type="scientific">Salipiger thiooxidans</name>
    <dbReference type="NCBI Taxonomy" id="282683"/>
    <lineage>
        <taxon>Bacteria</taxon>
        <taxon>Pseudomonadati</taxon>
        <taxon>Pseudomonadota</taxon>
        <taxon>Alphaproteobacteria</taxon>
        <taxon>Rhodobacterales</taxon>
        <taxon>Roseobacteraceae</taxon>
        <taxon>Salipiger</taxon>
    </lineage>
</organism>
<dbReference type="Pfam" id="PF09608">
    <property type="entry name" value="Alph_Pro_TM"/>
    <property type="match status" value="1"/>
</dbReference>